<dbReference type="PANTHER" id="PTHR30329:SF17">
    <property type="entry name" value="LIPOPROTEIN YFIB-RELATED"/>
    <property type="match status" value="1"/>
</dbReference>
<dbReference type="CDD" id="cd07185">
    <property type="entry name" value="OmpA_C-like"/>
    <property type="match status" value="1"/>
</dbReference>
<evidence type="ECO:0000256" key="2">
    <source>
        <dbReference type="SAM" id="SignalP"/>
    </source>
</evidence>
<gene>
    <name evidence="4" type="ORF">KXJ70_01440</name>
</gene>
<evidence type="ECO:0000259" key="3">
    <source>
        <dbReference type="PROSITE" id="PS51123"/>
    </source>
</evidence>
<feature type="chain" id="PRO_5045914578" evidence="2">
    <location>
        <begin position="19"/>
        <end position="303"/>
    </location>
</feature>
<dbReference type="EMBL" id="JAHWDQ010000001">
    <property type="protein sequence ID" value="MBW2939422.1"/>
    <property type="molecule type" value="Genomic_DNA"/>
</dbReference>
<evidence type="ECO:0000313" key="4">
    <source>
        <dbReference type="EMBL" id="MBW2939422.1"/>
    </source>
</evidence>
<dbReference type="InterPro" id="IPR006665">
    <property type="entry name" value="OmpA-like"/>
</dbReference>
<dbReference type="PROSITE" id="PS51123">
    <property type="entry name" value="OMPA_2"/>
    <property type="match status" value="1"/>
</dbReference>
<evidence type="ECO:0000313" key="5">
    <source>
        <dbReference type="Proteomes" id="UP001166291"/>
    </source>
</evidence>
<evidence type="ECO:0000256" key="1">
    <source>
        <dbReference type="PROSITE-ProRule" id="PRU00473"/>
    </source>
</evidence>
<sequence length="303" mass="34092">MKKLVSILLLCCLKVAFADPYQSVLYSSLSSGKVFYQSTRQHKMLELVSGEIQYLRTEDGAEGYQAQQVLQLEAQSSVRIVDHKPGTTALPLYRDVERQLERLKFETLYRCDYLQCGDISGWQLYLSDKLLGKEDTQHYLLAKATGSGNAEYYAQFYIVELDDQPRSFLRLVGPVSSPFQPANQAADDDRVSLFFLYDSTHLLEQSRRELTALAAKIQRENVSKVVITGHADNHGAPAYNRALAMRRADHVAAELKSQAGLDSLHIERLAQGEANPYADNRFAAGREQNRRVTVQLLGSSPQE</sequence>
<proteinExistence type="predicted"/>
<protein>
    <submittedName>
        <fullName evidence="4">OmpA family protein</fullName>
    </submittedName>
</protein>
<dbReference type="Pfam" id="PF00691">
    <property type="entry name" value="OmpA"/>
    <property type="match status" value="1"/>
</dbReference>
<feature type="signal peptide" evidence="2">
    <location>
        <begin position="1"/>
        <end position="18"/>
    </location>
</feature>
<keyword evidence="1" id="KW-0472">Membrane</keyword>
<organism evidence="4 5">
    <name type="scientific">Zhongshania aquimaris</name>
    <dbReference type="NCBI Taxonomy" id="2857107"/>
    <lineage>
        <taxon>Bacteria</taxon>
        <taxon>Pseudomonadati</taxon>
        <taxon>Pseudomonadota</taxon>
        <taxon>Gammaproteobacteria</taxon>
        <taxon>Cellvibrionales</taxon>
        <taxon>Spongiibacteraceae</taxon>
        <taxon>Zhongshania</taxon>
    </lineage>
</organism>
<dbReference type="InterPro" id="IPR050330">
    <property type="entry name" value="Bact_OuterMem_StrucFunc"/>
</dbReference>
<accession>A0ABS6VM77</accession>
<name>A0ABS6VM77_9GAMM</name>
<comment type="caution">
    <text evidence="4">The sequence shown here is derived from an EMBL/GenBank/DDBJ whole genome shotgun (WGS) entry which is preliminary data.</text>
</comment>
<keyword evidence="5" id="KW-1185">Reference proteome</keyword>
<dbReference type="Proteomes" id="UP001166291">
    <property type="component" value="Unassembled WGS sequence"/>
</dbReference>
<dbReference type="RefSeq" id="WP_219041680.1">
    <property type="nucleotide sequence ID" value="NZ_JAHWDQ010000001.1"/>
</dbReference>
<keyword evidence="2" id="KW-0732">Signal</keyword>
<dbReference type="PANTHER" id="PTHR30329">
    <property type="entry name" value="STATOR ELEMENT OF FLAGELLAR MOTOR COMPLEX"/>
    <property type="match status" value="1"/>
</dbReference>
<reference evidence="4" key="1">
    <citation type="submission" date="2021-07" db="EMBL/GenBank/DDBJ databases">
        <title>Zhongshania sp. CAU 1632 isolated from seawater.</title>
        <authorList>
            <person name="Kim W."/>
        </authorList>
    </citation>
    <scope>NUCLEOTIDE SEQUENCE</scope>
    <source>
        <strain evidence="4">CAU 1632</strain>
    </source>
</reference>
<feature type="domain" description="OmpA-like" evidence="3">
    <location>
        <begin position="182"/>
        <end position="300"/>
    </location>
</feature>